<keyword evidence="1 9" id="KW-0963">Cytoplasm</keyword>
<dbReference type="Pfam" id="PF00684">
    <property type="entry name" value="DnaJ_CXXCXGXG"/>
    <property type="match status" value="1"/>
</dbReference>
<dbReference type="PROSITE" id="PS50076">
    <property type="entry name" value="DNAJ_2"/>
    <property type="match status" value="1"/>
</dbReference>
<evidence type="ECO:0000256" key="2">
    <source>
        <dbReference type="ARBA" id="ARBA00022705"/>
    </source>
</evidence>
<feature type="binding site" evidence="9">
    <location>
        <position position="147"/>
    </location>
    <ligand>
        <name>Zn(2+)</name>
        <dbReference type="ChEBI" id="CHEBI:29105"/>
        <label>1</label>
    </ligand>
</feature>
<feature type="domain" description="CR-type" evidence="13">
    <location>
        <begin position="131"/>
        <end position="213"/>
    </location>
</feature>
<dbReference type="PRINTS" id="PR00625">
    <property type="entry name" value="JDOMAIN"/>
</dbReference>
<keyword evidence="2 9" id="KW-0235">DNA replication</keyword>
<dbReference type="InterPro" id="IPR001623">
    <property type="entry name" value="DnaJ_domain"/>
</dbReference>
<comment type="cofactor">
    <cofactor evidence="9">
        <name>Zn(2+)</name>
        <dbReference type="ChEBI" id="CHEBI:29105"/>
    </cofactor>
    <text evidence="9">Binds 2 Zn(2+) ions per monomer.</text>
</comment>
<proteinExistence type="inferred from homology"/>
<evidence type="ECO:0000256" key="6">
    <source>
        <dbReference type="ARBA" id="ARBA00022833"/>
    </source>
</evidence>
<keyword evidence="7 9" id="KW-0346">Stress response</keyword>
<evidence type="ECO:0000256" key="3">
    <source>
        <dbReference type="ARBA" id="ARBA00022723"/>
    </source>
</evidence>
<feature type="compositionally biased region" description="Basic and acidic residues" evidence="11">
    <location>
        <begin position="357"/>
        <end position="389"/>
    </location>
</feature>
<feature type="repeat" description="CXXCXGXG motif" evidence="9">
    <location>
        <begin position="187"/>
        <end position="194"/>
    </location>
</feature>
<dbReference type="OrthoDB" id="8967at2157"/>
<feature type="zinc finger region" description="CR-type" evidence="10">
    <location>
        <begin position="131"/>
        <end position="213"/>
    </location>
</feature>
<dbReference type="FunFam" id="2.60.260.20:FF:000005">
    <property type="entry name" value="Chaperone protein dnaJ 1, mitochondrial"/>
    <property type="match status" value="1"/>
</dbReference>
<feature type="domain" description="J" evidence="12">
    <location>
        <begin position="6"/>
        <end position="70"/>
    </location>
</feature>
<comment type="function">
    <text evidence="9">Participates actively in the response to hyperosmotic and heat shock by preventing the aggregation of stress-denatured proteins and by disaggregating proteins, also in an autonomous, DnaK-independent fashion. Unfolded proteins bind initially to DnaJ; upon interaction with the DnaJ-bound protein, DnaK hydrolyzes its bound ATP, resulting in the formation of a stable complex. GrpE releases ADP from DnaK; ATP binding to DnaK triggers the release of the substrate protein, thus completing the reaction cycle. Several rounds of ATP-dependent interactions between DnaJ, DnaK and GrpE are required for fully efficient folding. Also involved, together with DnaK and GrpE, in the DNA replication of plasmids through activation of initiation proteins.</text>
</comment>
<dbReference type="RefSeq" id="WP_048125751.1">
    <property type="nucleotide sequence ID" value="NZ_CP009515.1"/>
</dbReference>
<dbReference type="GO" id="GO:0008270">
    <property type="term" value="F:zinc ion binding"/>
    <property type="evidence" value="ECO:0007669"/>
    <property type="project" value="UniProtKB-UniRule"/>
</dbReference>
<dbReference type="GO" id="GO:0006260">
    <property type="term" value="P:DNA replication"/>
    <property type="evidence" value="ECO:0007669"/>
    <property type="project" value="UniProtKB-KW"/>
</dbReference>
<feature type="binding site" evidence="9">
    <location>
        <position position="204"/>
    </location>
    <ligand>
        <name>Zn(2+)</name>
        <dbReference type="ChEBI" id="CHEBI:29105"/>
        <label>1</label>
    </ligand>
</feature>
<feature type="repeat" description="CXXCXGXG motif" evidence="9">
    <location>
        <begin position="161"/>
        <end position="168"/>
    </location>
</feature>
<evidence type="ECO:0000256" key="11">
    <source>
        <dbReference type="SAM" id="MobiDB-lite"/>
    </source>
</evidence>
<dbReference type="PANTHER" id="PTHR43096:SF52">
    <property type="entry name" value="DNAJ HOMOLOG 1, MITOCHONDRIAL-RELATED"/>
    <property type="match status" value="1"/>
</dbReference>
<dbReference type="Proteomes" id="UP000033072">
    <property type="component" value="Chromosome"/>
</dbReference>
<dbReference type="FunFam" id="1.10.287.110:FF:000031">
    <property type="entry name" value="Molecular chaperone DnaJ"/>
    <property type="match status" value="1"/>
</dbReference>
<keyword evidence="6 9" id="KW-0862">Zinc</keyword>
<evidence type="ECO:0000259" key="13">
    <source>
        <dbReference type="PROSITE" id="PS51188"/>
    </source>
</evidence>
<keyword evidence="8 9" id="KW-0143">Chaperone</keyword>
<feature type="binding site" evidence="9">
    <location>
        <position position="187"/>
    </location>
    <ligand>
        <name>Zn(2+)</name>
        <dbReference type="ChEBI" id="CHEBI:29105"/>
        <label>2</label>
    </ligand>
</feature>
<comment type="similarity">
    <text evidence="9">Belongs to the DnaJ family.</text>
</comment>
<dbReference type="KEGG" id="mls:MSLAZ_1433"/>
<dbReference type="NCBIfam" id="NF008035">
    <property type="entry name" value="PRK10767.1"/>
    <property type="match status" value="1"/>
</dbReference>
<feature type="repeat" description="CXXCXGXG motif" evidence="9">
    <location>
        <begin position="201"/>
        <end position="208"/>
    </location>
</feature>
<dbReference type="GO" id="GO:0031072">
    <property type="term" value="F:heat shock protein binding"/>
    <property type="evidence" value="ECO:0007669"/>
    <property type="project" value="InterPro"/>
</dbReference>
<dbReference type="Gene3D" id="2.60.260.20">
    <property type="entry name" value="Urease metallochaperone UreE, N-terminal domain"/>
    <property type="match status" value="2"/>
</dbReference>
<dbReference type="EMBL" id="CP009515">
    <property type="protein sequence ID" value="AKB74694.1"/>
    <property type="molecule type" value="Genomic_DNA"/>
</dbReference>
<dbReference type="Gene3D" id="1.10.287.110">
    <property type="entry name" value="DnaJ domain"/>
    <property type="match status" value="1"/>
</dbReference>
<dbReference type="HAMAP" id="MF_01152">
    <property type="entry name" value="DnaJ"/>
    <property type="match status" value="1"/>
</dbReference>
<dbReference type="GO" id="GO:0005737">
    <property type="term" value="C:cytoplasm"/>
    <property type="evidence" value="ECO:0007669"/>
    <property type="project" value="UniProtKB-SubCell"/>
</dbReference>
<dbReference type="GO" id="GO:0005524">
    <property type="term" value="F:ATP binding"/>
    <property type="evidence" value="ECO:0007669"/>
    <property type="project" value="InterPro"/>
</dbReference>
<dbReference type="PROSITE" id="PS00636">
    <property type="entry name" value="DNAJ_1"/>
    <property type="match status" value="1"/>
</dbReference>
<dbReference type="SUPFAM" id="SSF49493">
    <property type="entry name" value="HSP40/DnaJ peptide-binding domain"/>
    <property type="match status" value="2"/>
</dbReference>
<dbReference type="InterPro" id="IPR018253">
    <property type="entry name" value="DnaJ_domain_CS"/>
</dbReference>
<protein>
    <recommendedName>
        <fullName evidence="9">Chaperone protein DnaJ</fullName>
    </recommendedName>
</protein>
<dbReference type="Pfam" id="PF01556">
    <property type="entry name" value="DnaJ_C"/>
    <property type="match status" value="1"/>
</dbReference>
<dbReference type="NCBIfam" id="TIGR02349">
    <property type="entry name" value="DnaJ_bact"/>
    <property type="match status" value="1"/>
</dbReference>
<dbReference type="SMART" id="SM00271">
    <property type="entry name" value="DnaJ"/>
    <property type="match status" value="1"/>
</dbReference>
<dbReference type="Pfam" id="PF00226">
    <property type="entry name" value="DnaJ"/>
    <property type="match status" value="1"/>
</dbReference>
<comment type="subunit">
    <text evidence="9">Homodimer.</text>
</comment>
<dbReference type="GO" id="GO:0009408">
    <property type="term" value="P:response to heat"/>
    <property type="evidence" value="ECO:0007669"/>
    <property type="project" value="InterPro"/>
</dbReference>
<dbReference type="InterPro" id="IPR012724">
    <property type="entry name" value="DnaJ"/>
</dbReference>
<sequence length="389" mass="42630">MATTRDYYEILGVSKDASVEDIKKKYRKLALQYHPDKNKEAGAEEKFKEISEAYAILSDTEKRAQYDRFGHSGIDGQYSAEDIFRGADFSGFGDIFEMFFGGGRRGGPMGPRRGGDLQYDLYITFEEAAFGVHKDIDIPRTERCSTCSGTGAKAGTSPKRCPTCGGTGQVRTTRSTLGMQFVSTTSCGTCHGRGQIIESPCHVCGGAGRVRSRRTITVNVPAGADSGMTLRLGGEGDAGEPGAPPGDLYIITHVMEHKYFKRVEYDVISELSIPFTQAALGADVMVDTLYGKVKMNIPAGTQTHSVFRLKDKGIQHLQGHGKGDQLIRLIIKTPTKLTPEQKELLRQFEYLSNGKQSEGEGKSNADKQKSEKSRKNKGFFDKVKDAFEG</sequence>
<dbReference type="NCBIfam" id="NF010891">
    <property type="entry name" value="PRK14298.1"/>
    <property type="match status" value="1"/>
</dbReference>
<dbReference type="Gene3D" id="2.10.230.10">
    <property type="entry name" value="Heat shock protein DnaJ, cysteine-rich domain"/>
    <property type="match status" value="1"/>
</dbReference>
<evidence type="ECO:0000256" key="4">
    <source>
        <dbReference type="ARBA" id="ARBA00022737"/>
    </source>
</evidence>
<dbReference type="InterPro" id="IPR001305">
    <property type="entry name" value="HSP_DnaJ_Cys-rich_dom"/>
</dbReference>
<dbReference type="STRING" id="1434111.MSLAZ_1433"/>
<dbReference type="SUPFAM" id="SSF46565">
    <property type="entry name" value="Chaperone J-domain"/>
    <property type="match status" value="1"/>
</dbReference>
<comment type="subcellular location">
    <subcellularLocation>
        <location evidence="9">Cytoplasm</location>
    </subcellularLocation>
</comment>
<feature type="binding site" evidence="9">
    <location>
        <position position="201"/>
    </location>
    <ligand>
        <name>Zn(2+)</name>
        <dbReference type="ChEBI" id="CHEBI:29105"/>
        <label>1</label>
    </ligand>
</feature>
<dbReference type="HOGENOM" id="CLU_017633_0_7_2"/>
<dbReference type="GeneID" id="24806187"/>
<evidence type="ECO:0000256" key="9">
    <source>
        <dbReference type="HAMAP-Rule" id="MF_01152"/>
    </source>
</evidence>
<dbReference type="CDD" id="cd10747">
    <property type="entry name" value="DnaJ_C"/>
    <property type="match status" value="1"/>
</dbReference>
<dbReference type="PROSITE" id="PS51188">
    <property type="entry name" value="ZF_CR"/>
    <property type="match status" value="1"/>
</dbReference>
<feature type="region of interest" description="Disordered" evidence="11">
    <location>
        <begin position="354"/>
        <end position="389"/>
    </location>
</feature>
<comment type="domain">
    <text evidence="9">The J domain is necessary and sufficient to stimulate DnaK ATPase activity. Zinc center 1 plays an important role in the autonomous, DnaK-independent chaperone activity of DnaJ. Zinc center 2 is essential for interaction with DnaK and for DnaJ activity.</text>
</comment>
<name>A0A0E3S1V7_9EURY</name>
<keyword evidence="3 9" id="KW-0479">Metal-binding</keyword>
<organism evidence="14 15">
    <name type="scientific">Methanosarcina lacustris Z-7289</name>
    <dbReference type="NCBI Taxonomy" id="1434111"/>
    <lineage>
        <taxon>Archaea</taxon>
        <taxon>Methanobacteriati</taxon>
        <taxon>Methanobacteriota</taxon>
        <taxon>Stenosarchaea group</taxon>
        <taxon>Methanomicrobia</taxon>
        <taxon>Methanosarcinales</taxon>
        <taxon>Methanosarcinaceae</taxon>
        <taxon>Methanosarcina</taxon>
    </lineage>
</organism>
<feature type="binding site" evidence="9">
    <location>
        <position position="161"/>
    </location>
    <ligand>
        <name>Zn(2+)</name>
        <dbReference type="ChEBI" id="CHEBI:29105"/>
        <label>2</label>
    </ligand>
</feature>
<dbReference type="PATRIC" id="fig|1434111.4.peg.1882"/>
<dbReference type="AlphaFoldDB" id="A0A0E3S1V7"/>
<evidence type="ECO:0000256" key="10">
    <source>
        <dbReference type="PROSITE-ProRule" id="PRU00546"/>
    </source>
</evidence>
<keyword evidence="15" id="KW-1185">Reference proteome</keyword>
<evidence type="ECO:0000313" key="15">
    <source>
        <dbReference type="Proteomes" id="UP000033072"/>
    </source>
</evidence>
<feature type="binding site" evidence="9">
    <location>
        <position position="144"/>
    </location>
    <ligand>
        <name>Zn(2+)</name>
        <dbReference type="ChEBI" id="CHEBI:29105"/>
        <label>1</label>
    </ligand>
</feature>
<keyword evidence="4 9" id="KW-0677">Repeat</keyword>
<evidence type="ECO:0000256" key="8">
    <source>
        <dbReference type="ARBA" id="ARBA00023186"/>
    </source>
</evidence>
<evidence type="ECO:0000313" key="14">
    <source>
        <dbReference type="EMBL" id="AKB74694.1"/>
    </source>
</evidence>
<dbReference type="SUPFAM" id="SSF57938">
    <property type="entry name" value="DnaJ/Hsp40 cysteine-rich domain"/>
    <property type="match status" value="1"/>
</dbReference>
<feature type="repeat" description="CXXCXGXG motif" evidence="9">
    <location>
        <begin position="144"/>
        <end position="151"/>
    </location>
</feature>
<dbReference type="PANTHER" id="PTHR43096">
    <property type="entry name" value="DNAJ HOMOLOG 1, MITOCHONDRIAL-RELATED"/>
    <property type="match status" value="1"/>
</dbReference>
<evidence type="ECO:0000256" key="1">
    <source>
        <dbReference type="ARBA" id="ARBA00022490"/>
    </source>
</evidence>
<dbReference type="GO" id="GO:0051082">
    <property type="term" value="F:unfolded protein binding"/>
    <property type="evidence" value="ECO:0007669"/>
    <property type="project" value="UniProtKB-UniRule"/>
</dbReference>
<evidence type="ECO:0000259" key="12">
    <source>
        <dbReference type="PROSITE" id="PS50076"/>
    </source>
</evidence>
<reference evidence="14 15" key="1">
    <citation type="submission" date="2014-07" db="EMBL/GenBank/DDBJ databases">
        <title>Methanogenic archaea and the global carbon cycle.</title>
        <authorList>
            <person name="Henriksen J.R."/>
            <person name="Luke J."/>
            <person name="Reinhart S."/>
            <person name="Benedict M.N."/>
            <person name="Youngblut N.D."/>
            <person name="Metcalf M.E."/>
            <person name="Whitaker R.J."/>
            <person name="Metcalf W.W."/>
        </authorList>
    </citation>
    <scope>NUCLEOTIDE SEQUENCE [LARGE SCALE GENOMIC DNA]</scope>
    <source>
        <strain evidence="14 15">Z-7289</strain>
    </source>
</reference>
<accession>A0A0E3S1V7</accession>
<gene>
    <name evidence="9" type="primary">dnaJ</name>
    <name evidence="14" type="ORF">MSLAZ_1433</name>
</gene>
<dbReference type="InterPro" id="IPR036410">
    <property type="entry name" value="HSP_DnaJ_Cys-rich_dom_sf"/>
</dbReference>
<feature type="binding site" evidence="9">
    <location>
        <position position="190"/>
    </location>
    <ligand>
        <name>Zn(2+)</name>
        <dbReference type="ChEBI" id="CHEBI:29105"/>
        <label>2</label>
    </ligand>
</feature>
<evidence type="ECO:0000256" key="5">
    <source>
        <dbReference type="ARBA" id="ARBA00022771"/>
    </source>
</evidence>
<dbReference type="InterPro" id="IPR002939">
    <property type="entry name" value="DnaJ_C"/>
</dbReference>
<dbReference type="CDD" id="cd10719">
    <property type="entry name" value="DnaJ_zf"/>
    <property type="match status" value="1"/>
</dbReference>
<dbReference type="InterPro" id="IPR036869">
    <property type="entry name" value="J_dom_sf"/>
</dbReference>
<dbReference type="InterPro" id="IPR008971">
    <property type="entry name" value="HSP40/DnaJ_pept-bd"/>
</dbReference>
<dbReference type="GO" id="GO:0042026">
    <property type="term" value="P:protein refolding"/>
    <property type="evidence" value="ECO:0007669"/>
    <property type="project" value="TreeGrafter"/>
</dbReference>
<keyword evidence="5 9" id="KW-0863">Zinc-finger</keyword>
<dbReference type="CDD" id="cd06257">
    <property type="entry name" value="DnaJ"/>
    <property type="match status" value="1"/>
</dbReference>
<dbReference type="FunFam" id="2.10.230.10:FF:000002">
    <property type="entry name" value="Molecular chaperone DnaJ"/>
    <property type="match status" value="1"/>
</dbReference>
<evidence type="ECO:0000256" key="7">
    <source>
        <dbReference type="ARBA" id="ARBA00023016"/>
    </source>
</evidence>
<feature type="binding site" evidence="9">
    <location>
        <position position="164"/>
    </location>
    <ligand>
        <name>Zn(2+)</name>
        <dbReference type="ChEBI" id="CHEBI:29105"/>
        <label>2</label>
    </ligand>
</feature>